<dbReference type="EMBL" id="WVTA01000010">
    <property type="protein sequence ID" value="KAK3203602.1"/>
    <property type="molecule type" value="Genomic_DNA"/>
</dbReference>
<name>A0AAN6REJ7_9PLEO</name>
<comment type="caution">
    <text evidence="1">The sequence shown here is derived from an EMBL/GenBank/DDBJ whole genome shotgun (WGS) entry which is preliminary data.</text>
</comment>
<organism evidence="1 2">
    <name type="scientific">Pseudopithomyces chartarum</name>
    <dbReference type="NCBI Taxonomy" id="1892770"/>
    <lineage>
        <taxon>Eukaryota</taxon>
        <taxon>Fungi</taxon>
        <taxon>Dikarya</taxon>
        <taxon>Ascomycota</taxon>
        <taxon>Pezizomycotina</taxon>
        <taxon>Dothideomycetes</taxon>
        <taxon>Pleosporomycetidae</taxon>
        <taxon>Pleosporales</taxon>
        <taxon>Massarineae</taxon>
        <taxon>Didymosphaeriaceae</taxon>
        <taxon>Pseudopithomyces</taxon>
    </lineage>
</organism>
<reference evidence="1 2" key="1">
    <citation type="submission" date="2021-02" db="EMBL/GenBank/DDBJ databases">
        <title>Genome assembly of Pseudopithomyces chartarum.</title>
        <authorList>
            <person name="Jauregui R."/>
            <person name="Singh J."/>
            <person name="Voisey C."/>
        </authorList>
    </citation>
    <scope>NUCLEOTIDE SEQUENCE [LARGE SCALE GENOMIC DNA]</scope>
    <source>
        <strain evidence="1 2">AGR01</strain>
    </source>
</reference>
<accession>A0AAN6REJ7</accession>
<evidence type="ECO:0000313" key="1">
    <source>
        <dbReference type="EMBL" id="KAK3203602.1"/>
    </source>
</evidence>
<sequence>MLPLRALPFLNSSTSGLASISTTSLPIHPIFILSASASTYRNASVTHTYKGFRSDHVAPRGFALSLALKLNPAM</sequence>
<gene>
    <name evidence="1" type="ORF">GRF29_106g42321</name>
</gene>
<evidence type="ECO:0000313" key="2">
    <source>
        <dbReference type="Proteomes" id="UP001280581"/>
    </source>
</evidence>
<dbReference type="AlphaFoldDB" id="A0AAN6REJ7"/>
<dbReference type="Proteomes" id="UP001280581">
    <property type="component" value="Unassembled WGS sequence"/>
</dbReference>
<keyword evidence="2" id="KW-1185">Reference proteome</keyword>
<protein>
    <submittedName>
        <fullName evidence="1">Uncharacterized protein</fullName>
    </submittedName>
</protein>
<proteinExistence type="predicted"/>